<sequence length="134" mass="14422">MWHTEAMRKLSFGVTVLAFFFVSPALAHRDGCHRWHSCPSDRGTYICGDLGYTTYCPKPEQPAVQIPAAAAPPVSGSTRRATTNLNLRSAPSASSVKLGTLKSGTTVNLLGCNAGWCQISSQGKTGYVSQKYLR</sequence>
<evidence type="ECO:0000313" key="3">
    <source>
        <dbReference type="Proteomes" id="UP001458946"/>
    </source>
</evidence>
<evidence type="ECO:0000313" key="2">
    <source>
        <dbReference type="EMBL" id="GAA5504094.1"/>
    </source>
</evidence>
<dbReference type="Pfam" id="PF08239">
    <property type="entry name" value="SH3_3"/>
    <property type="match status" value="1"/>
</dbReference>
<feature type="domain" description="SH3b" evidence="1">
    <location>
        <begin position="75"/>
        <end position="134"/>
    </location>
</feature>
<dbReference type="InterPro" id="IPR003646">
    <property type="entry name" value="SH3-like_bac-type"/>
</dbReference>
<comment type="caution">
    <text evidence="2">The sequence shown here is derived from an EMBL/GenBank/DDBJ whole genome shotgun (WGS) entry which is preliminary data.</text>
</comment>
<gene>
    <name evidence="2" type="ORF">Dxin01_03862</name>
</gene>
<dbReference type="PANTHER" id="PTHR34408">
    <property type="entry name" value="FAMILY PROTEIN, PUTATIVE-RELATED"/>
    <property type="match status" value="1"/>
</dbReference>
<organism evidence="2 3">
    <name type="scientific">Deinococcus xinjiangensis</name>
    <dbReference type="NCBI Taxonomy" id="457454"/>
    <lineage>
        <taxon>Bacteria</taxon>
        <taxon>Thermotogati</taxon>
        <taxon>Deinococcota</taxon>
        <taxon>Deinococci</taxon>
        <taxon>Deinococcales</taxon>
        <taxon>Deinococcaceae</taxon>
        <taxon>Deinococcus</taxon>
    </lineage>
</organism>
<dbReference type="PANTHER" id="PTHR34408:SF1">
    <property type="entry name" value="GLYCOSYL HYDROLASE FAMILY 19 DOMAIN-CONTAINING PROTEIN HI_1415"/>
    <property type="match status" value="1"/>
</dbReference>
<keyword evidence="3" id="KW-1185">Reference proteome</keyword>
<dbReference type="EMBL" id="BAABRN010000086">
    <property type="protein sequence ID" value="GAA5504094.1"/>
    <property type="molecule type" value="Genomic_DNA"/>
</dbReference>
<evidence type="ECO:0000259" key="1">
    <source>
        <dbReference type="PROSITE" id="PS51781"/>
    </source>
</evidence>
<reference evidence="2 3" key="1">
    <citation type="submission" date="2024-02" db="EMBL/GenBank/DDBJ databases">
        <title>Deinococcus xinjiangensis NBRC 107630.</title>
        <authorList>
            <person name="Ichikawa N."/>
            <person name="Katano-Makiyama Y."/>
            <person name="Hidaka K."/>
        </authorList>
    </citation>
    <scope>NUCLEOTIDE SEQUENCE [LARGE SCALE GENOMIC DNA]</scope>
    <source>
        <strain evidence="2 3">NBRC 107630</strain>
    </source>
</reference>
<accession>A0ABP9VFT9</accession>
<dbReference type="Gene3D" id="2.30.30.40">
    <property type="entry name" value="SH3 Domains"/>
    <property type="match status" value="1"/>
</dbReference>
<name>A0ABP9VFT9_9DEIO</name>
<dbReference type="PROSITE" id="PS51781">
    <property type="entry name" value="SH3B"/>
    <property type="match status" value="1"/>
</dbReference>
<protein>
    <recommendedName>
        <fullName evidence="1">SH3b domain-containing protein</fullName>
    </recommendedName>
</protein>
<dbReference type="SMART" id="SM00287">
    <property type="entry name" value="SH3b"/>
    <property type="match status" value="1"/>
</dbReference>
<dbReference type="InterPro" id="IPR052354">
    <property type="entry name" value="Cell_Wall_Dynamics_Protein"/>
</dbReference>
<dbReference type="Proteomes" id="UP001458946">
    <property type="component" value="Unassembled WGS sequence"/>
</dbReference>
<proteinExistence type="predicted"/>